<dbReference type="STRING" id="1328760.A0A165GHQ4"/>
<keyword evidence="10" id="KW-1185">Reference proteome</keyword>
<keyword evidence="6" id="KW-0408">Iron</keyword>
<protein>
    <submittedName>
        <fullName evidence="9">Alkbh6 protein</fullName>
    </submittedName>
</protein>
<dbReference type="InParanoid" id="A0A165GHQ4"/>
<name>A0A165GHQ4_XYLHT</name>
<evidence type="ECO:0000256" key="6">
    <source>
        <dbReference type="ARBA" id="ARBA00023004"/>
    </source>
</evidence>
<dbReference type="Gene3D" id="2.60.120.590">
    <property type="entry name" value="Alpha-ketoglutarate-dependent dioxygenase AlkB-like"/>
    <property type="match status" value="1"/>
</dbReference>
<reference evidence="9 10" key="1">
    <citation type="journal article" date="2016" name="Fungal Biol.">
        <title>The genome of Xylona heveae provides a window into fungal endophytism.</title>
        <authorList>
            <person name="Gazis R."/>
            <person name="Kuo A."/>
            <person name="Riley R."/>
            <person name="LaButti K."/>
            <person name="Lipzen A."/>
            <person name="Lin J."/>
            <person name="Amirebrahimi M."/>
            <person name="Hesse C.N."/>
            <person name="Spatafora J.W."/>
            <person name="Henrissat B."/>
            <person name="Hainaut M."/>
            <person name="Grigoriev I.V."/>
            <person name="Hibbett D.S."/>
        </authorList>
    </citation>
    <scope>NUCLEOTIDE SEQUENCE [LARGE SCALE GENOMIC DNA]</scope>
    <source>
        <strain evidence="9 10">TC161</strain>
    </source>
</reference>
<dbReference type="GO" id="GO:0046872">
    <property type="term" value="F:metal ion binding"/>
    <property type="evidence" value="ECO:0007669"/>
    <property type="project" value="UniProtKB-KW"/>
</dbReference>
<evidence type="ECO:0000256" key="5">
    <source>
        <dbReference type="ARBA" id="ARBA00023002"/>
    </source>
</evidence>
<keyword evidence="3" id="KW-0479">Metal-binding</keyword>
<evidence type="ECO:0000256" key="7">
    <source>
        <dbReference type="ARBA" id="ARBA00023242"/>
    </source>
</evidence>
<dbReference type="AlphaFoldDB" id="A0A165GHQ4"/>
<evidence type="ECO:0000256" key="1">
    <source>
        <dbReference type="ARBA" id="ARBA00004123"/>
    </source>
</evidence>
<proteinExistence type="inferred from homology"/>
<dbReference type="Pfam" id="PF13532">
    <property type="entry name" value="2OG-FeII_Oxy_2"/>
    <property type="match status" value="1"/>
</dbReference>
<keyword evidence="5" id="KW-0560">Oxidoreductase</keyword>
<dbReference type="Proteomes" id="UP000076632">
    <property type="component" value="Unassembled WGS sequence"/>
</dbReference>
<evidence type="ECO:0000256" key="2">
    <source>
        <dbReference type="ARBA" id="ARBA00007879"/>
    </source>
</evidence>
<dbReference type="InterPro" id="IPR037151">
    <property type="entry name" value="AlkB-like_sf"/>
</dbReference>
<dbReference type="PROSITE" id="PS51471">
    <property type="entry name" value="FE2OG_OXY"/>
    <property type="match status" value="1"/>
</dbReference>
<dbReference type="PANTHER" id="PTHR46030:SF1">
    <property type="entry name" value="ALPHA-KETOGLUTARATE-DEPENDENT DIOXYGENASE ALKB HOMOLOG 6"/>
    <property type="match status" value="1"/>
</dbReference>
<dbReference type="InterPro" id="IPR032862">
    <property type="entry name" value="ALKBH6"/>
</dbReference>
<feature type="domain" description="Fe2OG dioxygenase" evidence="8">
    <location>
        <begin position="104"/>
        <end position="229"/>
    </location>
</feature>
<sequence length="244" mass="27578">MSEMEAVTKKLELTRHQVSSMPPSTIYIPDFITPEEEEQLLNKIRTAPLPRWAQLSRRRLQTWPSSLSSSNTLLAAPLPAWLHDPIIPRLESQTGIFMDSPHGAPNHVLINEYAPGQGIMPHEDGAAYHPVVATVSLGAAIVLDIYQKRETGEREIEPTYRILQEPRSLLITTDEMYTKHLHGIQEITADRDLGPKTISNWDLLGHQIAFTDGQNERQVRTSLTYRDVLKVSKLGSKMKIFGNR</sequence>
<keyword evidence="4" id="KW-0223">Dioxygenase</keyword>
<evidence type="ECO:0000313" key="10">
    <source>
        <dbReference type="Proteomes" id="UP000076632"/>
    </source>
</evidence>
<organism evidence="9 10">
    <name type="scientific">Xylona heveae (strain CBS 132557 / TC161)</name>
    <dbReference type="NCBI Taxonomy" id="1328760"/>
    <lineage>
        <taxon>Eukaryota</taxon>
        <taxon>Fungi</taxon>
        <taxon>Dikarya</taxon>
        <taxon>Ascomycota</taxon>
        <taxon>Pezizomycotina</taxon>
        <taxon>Xylonomycetes</taxon>
        <taxon>Xylonales</taxon>
        <taxon>Xylonaceae</taxon>
        <taxon>Xylona</taxon>
    </lineage>
</organism>
<comment type="subcellular location">
    <subcellularLocation>
        <location evidence="1">Nucleus</location>
    </subcellularLocation>
</comment>
<gene>
    <name evidence="9" type="ORF">L228DRAFT_261401</name>
</gene>
<dbReference type="InterPro" id="IPR027450">
    <property type="entry name" value="AlkB-like"/>
</dbReference>
<evidence type="ECO:0000256" key="3">
    <source>
        <dbReference type="ARBA" id="ARBA00022723"/>
    </source>
</evidence>
<comment type="similarity">
    <text evidence="2">Belongs to the alkB family.</text>
</comment>
<dbReference type="InterPro" id="IPR005123">
    <property type="entry name" value="Oxoglu/Fe-dep_dioxygenase_dom"/>
</dbReference>
<dbReference type="GO" id="GO:0005634">
    <property type="term" value="C:nucleus"/>
    <property type="evidence" value="ECO:0007669"/>
    <property type="project" value="UniProtKB-SubCell"/>
</dbReference>
<dbReference type="SUPFAM" id="SSF51197">
    <property type="entry name" value="Clavaminate synthase-like"/>
    <property type="match status" value="1"/>
</dbReference>
<dbReference type="OMA" id="KSPKTKW"/>
<keyword evidence="7" id="KW-0539">Nucleus</keyword>
<dbReference type="PANTHER" id="PTHR46030">
    <property type="entry name" value="ALPHA-KETOGLUTARATE-DEPENDENT DIOXYGENASE ALKB HOMOLOG 6"/>
    <property type="match status" value="1"/>
</dbReference>
<accession>A0A165GHQ4</accession>
<dbReference type="OrthoDB" id="412814at2759"/>
<evidence type="ECO:0000313" key="9">
    <source>
        <dbReference type="EMBL" id="KZF22197.1"/>
    </source>
</evidence>
<dbReference type="GO" id="GO:0051213">
    <property type="term" value="F:dioxygenase activity"/>
    <property type="evidence" value="ECO:0007669"/>
    <property type="project" value="UniProtKB-KW"/>
</dbReference>
<evidence type="ECO:0000259" key="8">
    <source>
        <dbReference type="PROSITE" id="PS51471"/>
    </source>
</evidence>
<dbReference type="RefSeq" id="XP_018187752.1">
    <property type="nucleotide sequence ID" value="XM_018334334.1"/>
</dbReference>
<evidence type="ECO:0000256" key="4">
    <source>
        <dbReference type="ARBA" id="ARBA00022964"/>
    </source>
</evidence>
<dbReference type="EMBL" id="KV407459">
    <property type="protein sequence ID" value="KZF22197.1"/>
    <property type="molecule type" value="Genomic_DNA"/>
</dbReference>
<dbReference type="GeneID" id="28899471"/>